<reference evidence="2" key="1">
    <citation type="journal article" date="2021" name="Environ. Microbiol.">
        <title>Genomic characterization of three novel Desulfobacterota classes expand the metabolic and phylogenetic diversity of the phylum.</title>
        <authorList>
            <person name="Murphy C.L."/>
            <person name="Biggerstaff J."/>
            <person name="Eichhorn A."/>
            <person name="Ewing E."/>
            <person name="Shahan R."/>
            <person name="Soriano D."/>
            <person name="Stewart S."/>
            <person name="VanMol K."/>
            <person name="Walker R."/>
            <person name="Walters P."/>
            <person name="Elshahed M.S."/>
            <person name="Youssef N.H."/>
        </authorList>
    </citation>
    <scope>NUCLEOTIDE SEQUENCE</scope>
    <source>
        <strain evidence="2">Zod_Metabat.24</strain>
    </source>
</reference>
<dbReference type="InterPro" id="IPR001279">
    <property type="entry name" value="Metallo-B-lactamas"/>
</dbReference>
<feature type="domain" description="Metallo-beta-lactamase" evidence="1">
    <location>
        <begin position="25"/>
        <end position="238"/>
    </location>
</feature>
<evidence type="ECO:0000313" key="3">
    <source>
        <dbReference type="Proteomes" id="UP000809273"/>
    </source>
</evidence>
<dbReference type="PANTHER" id="PTHR23131">
    <property type="entry name" value="ENDORIBONUCLEASE LACTB2"/>
    <property type="match status" value="1"/>
</dbReference>
<dbReference type="AlphaFoldDB" id="A0A9D8KDD5"/>
<dbReference type="EMBL" id="JAFGIX010000011">
    <property type="protein sequence ID" value="MBN1572083.1"/>
    <property type="molecule type" value="Genomic_DNA"/>
</dbReference>
<dbReference type="InterPro" id="IPR036866">
    <property type="entry name" value="RibonucZ/Hydroxyglut_hydro"/>
</dbReference>
<dbReference type="Pfam" id="PF00753">
    <property type="entry name" value="Lactamase_B"/>
    <property type="match status" value="1"/>
</dbReference>
<dbReference type="SUPFAM" id="SSF56281">
    <property type="entry name" value="Metallo-hydrolase/oxidoreductase"/>
    <property type="match status" value="1"/>
</dbReference>
<sequence length="324" mass="35589">MVSIEISIEKGVHTFTLPLLFPLNPVNVYFIPGEVPTLIDTGLDTEPAWEKLVSGIERLGFSMADVRRIILTHGHIDHMGLCGKIIGHVDAEVLIHPADEFRVTAGVEELVKMMEKNAHRFVSMGLSERDVDRIFRNYIKLMRRFYAPLSRCSFIEEGDEIDLGGFTLKVVGTPGHTGGSISLIDGKGVLFSGDHVMNGVATNPLPEMTADAGVGLVPYIESLKKVLGLEPRLIYPGHGDAIADPRDHVEKTLAFHDDLFARVESNIDDGWITPADLTSRIFPELAGIYASHVVFEVNGYLEALCVSGRAESREEGGLSRFRAV</sequence>
<accession>A0A9D8KDD5</accession>
<proteinExistence type="predicted"/>
<protein>
    <submittedName>
        <fullName evidence="2">MBL fold metallo-hydrolase</fullName>
    </submittedName>
</protein>
<dbReference type="Proteomes" id="UP000809273">
    <property type="component" value="Unassembled WGS sequence"/>
</dbReference>
<dbReference type="SMART" id="SM00849">
    <property type="entry name" value="Lactamase_B"/>
    <property type="match status" value="1"/>
</dbReference>
<reference evidence="2" key="2">
    <citation type="submission" date="2021-01" db="EMBL/GenBank/DDBJ databases">
        <authorList>
            <person name="Hahn C.R."/>
            <person name="Youssef N.H."/>
            <person name="Elshahed M."/>
        </authorList>
    </citation>
    <scope>NUCLEOTIDE SEQUENCE</scope>
    <source>
        <strain evidence="2">Zod_Metabat.24</strain>
    </source>
</reference>
<dbReference type="PANTHER" id="PTHR23131:SF4">
    <property type="entry name" value="METALLO-BETA-LACTAMASE SUPERFAMILY POTEIN"/>
    <property type="match status" value="1"/>
</dbReference>
<gene>
    <name evidence="2" type="ORF">JW984_02685</name>
</gene>
<dbReference type="Gene3D" id="3.60.15.10">
    <property type="entry name" value="Ribonuclease Z/Hydroxyacylglutathione hydrolase-like"/>
    <property type="match status" value="1"/>
</dbReference>
<name>A0A9D8KDD5_9DELT</name>
<evidence type="ECO:0000313" key="2">
    <source>
        <dbReference type="EMBL" id="MBN1572083.1"/>
    </source>
</evidence>
<evidence type="ECO:0000259" key="1">
    <source>
        <dbReference type="SMART" id="SM00849"/>
    </source>
</evidence>
<dbReference type="InterPro" id="IPR050662">
    <property type="entry name" value="Sec-metab_biosynth-thioest"/>
</dbReference>
<organism evidence="2 3">
    <name type="scientific">Candidatus Zymogenus saltonus</name>
    <dbReference type="NCBI Taxonomy" id="2844893"/>
    <lineage>
        <taxon>Bacteria</taxon>
        <taxon>Deltaproteobacteria</taxon>
        <taxon>Candidatus Zymogenia</taxon>
        <taxon>Candidatus Zymogeniales</taxon>
        <taxon>Candidatus Zymogenaceae</taxon>
        <taxon>Candidatus Zymogenus</taxon>
    </lineage>
</organism>
<comment type="caution">
    <text evidence="2">The sequence shown here is derived from an EMBL/GenBank/DDBJ whole genome shotgun (WGS) entry which is preliminary data.</text>
</comment>